<feature type="binding site" evidence="6">
    <location>
        <position position="292"/>
    </location>
    <ligand>
        <name>Na(+)</name>
        <dbReference type="ChEBI" id="CHEBI:29101"/>
        <label>1</label>
    </ligand>
</feature>
<feature type="transmembrane region" description="Helical" evidence="9">
    <location>
        <begin position="529"/>
        <end position="551"/>
    </location>
</feature>
<feature type="binding site" evidence="6">
    <location>
        <position position="55"/>
    </location>
    <ligand>
        <name>Na(+)</name>
        <dbReference type="ChEBI" id="CHEBI:29101"/>
        <label>1</label>
    </ligand>
</feature>
<dbReference type="SUPFAM" id="SSF161070">
    <property type="entry name" value="SNF-like"/>
    <property type="match status" value="1"/>
</dbReference>
<feature type="transmembrane region" description="Helical" evidence="9">
    <location>
        <begin position="47"/>
        <end position="65"/>
    </location>
</feature>
<dbReference type="PROSITE" id="PS00754">
    <property type="entry name" value="NA_NEUROTRAN_SYMP_2"/>
    <property type="match status" value="1"/>
</dbReference>
<feature type="binding site" evidence="6">
    <location>
        <position position="390"/>
    </location>
    <ligand>
        <name>Na(+)</name>
        <dbReference type="ChEBI" id="CHEBI:29101"/>
        <label>1</label>
    </ligand>
</feature>
<dbReference type="GO" id="GO:0005886">
    <property type="term" value="C:plasma membrane"/>
    <property type="evidence" value="ECO:0007669"/>
    <property type="project" value="TreeGrafter"/>
</dbReference>
<dbReference type="Pfam" id="PF00209">
    <property type="entry name" value="SNF"/>
    <property type="match status" value="1"/>
</dbReference>
<evidence type="ECO:0000313" key="11">
    <source>
        <dbReference type="Proteomes" id="UP000694700"/>
    </source>
</evidence>
<feature type="transmembrane region" description="Helical" evidence="9">
    <location>
        <begin position="206"/>
        <end position="224"/>
    </location>
</feature>
<comment type="similarity">
    <text evidence="8">Belongs to the sodium:neurotransmitter symporter (SNF) (TC 2.A.22) family.</text>
</comment>
<dbReference type="AlphaFoldDB" id="A0A8C1XZH5"/>
<keyword evidence="4 9" id="KW-1133">Transmembrane helix</keyword>
<dbReference type="PRINTS" id="PR00176">
    <property type="entry name" value="NANEUSMPORT"/>
</dbReference>
<keyword evidence="8" id="KW-0769">Symport</keyword>
<protein>
    <recommendedName>
        <fullName evidence="8">Transporter</fullName>
    </recommendedName>
</protein>
<dbReference type="InterPro" id="IPR037272">
    <property type="entry name" value="SNS_sf"/>
</dbReference>
<feature type="binding site" evidence="6">
    <location>
        <position position="394"/>
    </location>
    <ligand>
        <name>Na(+)</name>
        <dbReference type="ChEBI" id="CHEBI:29101"/>
        <label>1</label>
    </ligand>
</feature>
<evidence type="ECO:0000256" key="2">
    <source>
        <dbReference type="ARBA" id="ARBA00022448"/>
    </source>
</evidence>
<feature type="transmembrane region" description="Helical" evidence="9">
    <location>
        <begin position="318"/>
        <end position="343"/>
    </location>
</feature>
<evidence type="ECO:0000256" key="1">
    <source>
        <dbReference type="ARBA" id="ARBA00004141"/>
    </source>
</evidence>
<proteinExistence type="inferred from homology"/>
<feature type="transmembrane region" description="Helical" evidence="9">
    <location>
        <begin position="420"/>
        <end position="445"/>
    </location>
</feature>
<feature type="binding site" evidence="6">
    <location>
        <position position="393"/>
    </location>
    <ligand>
        <name>Na(+)</name>
        <dbReference type="ChEBI" id="CHEBI:29101"/>
        <label>1</label>
    </ligand>
</feature>
<dbReference type="GO" id="GO:0005335">
    <property type="term" value="F:serotonin:sodium:chloride symporter activity"/>
    <property type="evidence" value="ECO:0007669"/>
    <property type="project" value="TreeGrafter"/>
</dbReference>
<feature type="transmembrane region" description="Helical" evidence="9">
    <location>
        <begin position="495"/>
        <end position="517"/>
    </location>
</feature>
<feature type="disulfide bond" evidence="7">
    <location>
        <begin position="159"/>
        <end position="168"/>
    </location>
</feature>
<gene>
    <name evidence="10" type="primary">LOC109090347</name>
</gene>
<feature type="transmembrane region" description="Helical" evidence="9">
    <location>
        <begin position="119"/>
        <end position="147"/>
    </location>
</feature>
<dbReference type="NCBIfam" id="NF037979">
    <property type="entry name" value="Na_transp"/>
    <property type="match status" value="1"/>
</dbReference>
<evidence type="ECO:0000256" key="3">
    <source>
        <dbReference type="ARBA" id="ARBA00022692"/>
    </source>
</evidence>
<dbReference type="Ensembl" id="ENSCCRT00015090027.1">
    <property type="protein sequence ID" value="ENSCCRP00015087213.1"/>
    <property type="gene ID" value="ENSCCRG00015035065.1"/>
</dbReference>
<evidence type="ECO:0000256" key="6">
    <source>
        <dbReference type="PIRSR" id="PIRSR600175-1"/>
    </source>
</evidence>
<evidence type="ECO:0000256" key="8">
    <source>
        <dbReference type="RuleBase" id="RU003732"/>
    </source>
</evidence>
<dbReference type="GO" id="GO:0006865">
    <property type="term" value="P:amino acid transport"/>
    <property type="evidence" value="ECO:0007669"/>
    <property type="project" value="TreeGrafter"/>
</dbReference>
<dbReference type="Proteomes" id="UP000694700">
    <property type="component" value="Unplaced"/>
</dbReference>
<dbReference type="PANTHER" id="PTHR11616:SF129">
    <property type="entry name" value="TRANSPORTER"/>
    <property type="match status" value="1"/>
</dbReference>
<feature type="transmembrane region" description="Helical" evidence="9">
    <location>
        <begin position="77"/>
        <end position="98"/>
    </location>
</feature>
<dbReference type="PROSITE" id="PS00610">
    <property type="entry name" value="NA_NEUROTRAN_SYMP_1"/>
    <property type="match status" value="1"/>
</dbReference>
<dbReference type="GO" id="GO:0051378">
    <property type="term" value="F:serotonin binding"/>
    <property type="evidence" value="ECO:0007669"/>
    <property type="project" value="TreeGrafter"/>
</dbReference>
<feature type="binding site" evidence="6">
    <location>
        <position position="53"/>
    </location>
    <ligand>
        <name>Na(+)</name>
        <dbReference type="ChEBI" id="CHEBI:29101"/>
        <label>1</label>
    </ligand>
</feature>
<evidence type="ECO:0000256" key="7">
    <source>
        <dbReference type="PIRSR" id="PIRSR600175-2"/>
    </source>
</evidence>
<comment type="subcellular location">
    <subcellularLocation>
        <location evidence="1">Membrane</location>
        <topology evidence="1">Multi-pass membrane protein</topology>
    </subcellularLocation>
</comment>
<dbReference type="InterPro" id="IPR000175">
    <property type="entry name" value="Na/ntran_symport"/>
</dbReference>
<evidence type="ECO:0000313" key="10">
    <source>
        <dbReference type="Ensembl" id="ENSCCRP00015087213.1"/>
    </source>
</evidence>
<sequence>MPHQEQVLAHGNLCAQGPPKNAGYNSNPVPVMTQTESRDKWGKKMDFLLSVIGFAVDLGNVWRFPYICYQNGGGAFLIPYVLMAVFGGVPLFYMELALGQFHRTGAISIWKHICPMFKGIGFAICIIALYVSFYYNTIIAWALFYFYSSFSSTLPWTSCDNAWNTENCTNYFGKDNVTWTNYSRSPAEERNVLVVHESSGLGDVGYIRWQLMLCLFLIFTIVYFSLWKGVKTSGKVVWVTATLPYVVLLILMIRGATLPGAWKGVVFYLNPKWEKLKETSVWVDAAAQIFFSLGPGFGVLLALSSYNPFNNNCYRDAIVTSLVNCLTSFISGFVIFTVLGYMAEQRNVNVEDVARDKGPSLLFITYPEAIANMVGSTFFAIIFFAMMITLGLDSTFGGLEAIITAVMDEYPDTLSHRRELFVLGLVVVCFLGSLSTLTTGGAYVVKLLEEFGVGSSIIAIVFLEATAVSWFYGINRFSNDIKSMLGYTPGLFWRVCWVAISPAFLLLFVVKILIRLLPLSLFDYKYPDWSMTVGYIIGASSFMWIPIYMVYKLVWTPGSLKQVRHACEPLVD</sequence>
<keyword evidence="6" id="KW-0915">Sodium</keyword>
<accession>A0A8C1XZH5</accession>
<dbReference type="GO" id="GO:0046872">
    <property type="term" value="F:metal ion binding"/>
    <property type="evidence" value="ECO:0007669"/>
    <property type="project" value="UniProtKB-KW"/>
</dbReference>
<keyword evidence="2 8" id="KW-0813">Transport</keyword>
<keyword evidence="7" id="KW-1015">Disulfide bond</keyword>
<evidence type="ECO:0000256" key="4">
    <source>
        <dbReference type="ARBA" id="ARBA00022989"/>
    </source>
</evidence>
<feature type="transmembrane region" description="Helical" evidence="9">
    <location>
        <begin position="282"/>
        <end position="306"/>
    </location>
</feature>
<feature type="binding site" evidence="6">
    <location>
        <position position="60"/>
    </location>
    <ligand>
        <name>Na(+)</name>
        <dbReference type="ChEBI" id="CHEBI:29101"/>
        <label>1</label>
    </ligand>
</feature>
<keyword evidence="6" id="KW-0479">Metal-binding</keyword>
<dbReference type="GO" id="GO:0043005">
    <property type="term" value="C:neuron projection"/>
    <property type="evidence" value="ECO:0007669"/>
    <property type="project" value="TreeGrafter"/>
</dbReference>
<evidence type="ECO:0000256" key="9">
    <source>
        <dbReference type="SAM" id="Phobius"/>
    </source>
</evidence>
<name>A0A8C1XZH5_CYPCA</name>
<organism evidence="10 11">
    <name type="scientific">Cyprinus carpio</name>
    <name type="common">Common carp</name>
    <dbReference type="NCBI Taxonomy" id="7962"/>
    <lineage>
        <taxon>Eukaryota</taxon>
        <taxon>Metazoa</taxon>
        <taxon>Chordata</taxon>
        <taxon>Craniata</taxon>
        <taxon>Vertebrata</taxon>
        <taxon>Euteleostomi</taxon>
        <taxon>Actinopterygii</taxon>
        <taxon>Neopterygii</taxon>
        <taxon>Teleostei</taxon>
        <taxon>Ostariophysi</taxon>
        <taxon>Cypriniformes</taxon>
        <taxon>Cyprinidae</taxon>
        <taxon>Cyprininae</taxon>
        <taxon>Cyprinus</taxon>
    </lineage>
</organism>
<evidence type="ECO:0000256" key="5">
    <source>
        <dbReference type="ARBA" id="ARBA00023136"/>
    </source>
</evidence>
<feature type="binding site" evidence="6">
    <location>
        <position position="324"/>
    </location>
    <ligand>
        <name>Na(+)</name>
        <dbReference type="ChEBI" id="CHEBI:29101"/>
        <label>1</label>
    </ligand>
</feature>
<dbReference type="PROSITE" id="PS50267">
    <property type="entry name" value="NA_NEUROTRAN_SYMP_3"/>
    <property type="match status" value="1"/>
</dbReference>
<feature type="transmembrane region" description="Helical" evidence="9">
    <location>
        <begin position="369"/>
        <end position="392"/>
    </location>
</feature>
<keyword evidence="3 8" id="KW-0812">Transmembrane</keyword>
<feature type="binding site" evidence="6">
    <location>
        <position position="56"/>
    </location>
    <ligand>
        <name>Na(+)</name>
        <dbReference type="ChEBI" id="CHEBI:29101"/>
        <label>1</label>
    </ligand>
</feature>
<keyword evidence="5 9" id="KW-0472">Membrane</keyword>
<feature type="transmembrane region" description="Helical" evidence="9">
    <location>
        <begin position="236"/>
        <end position="262"/>
    </location>
</feature>
<dbReference type="PANTHER" id="PTHR11616">
    <property type="entry name" value="SODIUM/CHLORIDE DEPENDENT TRANSPORTER"/>
    <property type="match status" value="1"/>
</dbReference>
<dbReference type="GO" id="GO:0098793">
    <property type="term" value="C:presynapse"/>
    <property type="evidence" value="ECO:0007669"/>
    <property type="project" value="GOC"/>
</dbReference>
<feature type="transmembrane region" description="Helical" evidence="9">
    <location>
        <begin position="451"/>
        <end position="474"/>
    </location>
</feature>
<reference evidence="10" key="1">
    <citation type="submission" date="2025-08" db="UniProtKB">
        <authorList>
            <consortium name="Ensembl"/>
        </authorList>
    </citation>
    <scope>IDENTIFICATION</scope>
</reference>